<feature type="region of interest" description="Disordered" evidence="1">
    <location>
        <begin position="646"/>
        <end position="666"/>
    </location>
</feature>
<sequence length="666" mass="75789">MPELVLSASDDHVQRIASEKDPVRAIIELIWNGLDAESDRIDISFERGELEAVNKVIVRDWGHGISVDEVARTFGEIGNSWKSRAKRSKNGKRKVWGSKGQGRLHAFALGDRIRWVSISDDTAGKRWKLTINGSRFDRHRFNYESVELAGRERSGTVFTAFNDSQTARVQRLASPRARESVAATFAPFLLNNPNVEIFYDGSLIDVTDQISENRLLDRTIETEEGRVSYAIRIIEWKAGKHHSIYYGESIDHAVHEVDGKDIEPRYNFSVYVAWPGFSESGEDVALGELAPSPVAEIVRDVREAVRDYFSWRRRQDRRSQIEHWKQTGVYPYKEPPQNEVERVEQATFDLVSGTLSGHIAQGKMSAGLTLHLLQNVLRHEPESLLKILHEVLALPTSDRDALTELIDSTSLSNIIRSTSKIADRGRFLVALDHIVYDAVGSKDVKEKDHLHRMLEKELWVFGEEYNVMRSERGLTEALRTHLKLTGLPTDKIRPVRTPEGKSGRLDLHLAVSKREHGRVRHLVVELKAPGVLLGRKEIDQVEDYGNTVISDVRFRDPAAMWDFILVGSRISDTARNRMHGDNARGLFYEPPSRDEMQPKVRAFVRSWREIIDENRSRLEFFSDALEHDPSLPESLAYLRKVHSRALPEQLRQGQEDASPQGESPTG</sequence>
<dbReference type="GO" id="GO:0016301">
    <property type="term" value="F:kinase activity"/>
    <property type="evidence" value="ECO:0007669"/>
    <property type="project" value="UniProtKB-KW"/>
</dbReference>
<accession>A0A4R5BQB0</accession>
<protein>
    <submittedName>
        <fullName evidence="2">Histidine kinase</fullName>
    </submittedName>
</protein>
<dbReference type="InterPro" id="IPR036890">
    <property type="entry name" value="HATPase_C_sf"/>
</dbReference>
<proteinExistence type="predicted"/>
<dbReference type="OrthoDB" id="8765545at2"/>
<evidence type="ECO:0000256" key="1">
    <source>
        <dbReference type="SAM" id="MobiDB-lite"/>
    </source>
</evidence>
<gene>
    <name evidence="2" type="ORF">E1293_05480</name>
</gene>
<keyword evidence="2" id="KW-0418">Kinase</keyword>
<reference evidence="2 3" key="1">
    <citation type="submission" date="2019-03" db="EMBL/GenBank/DDBJ databases">
        <title>Draft genome sequences of novel Actinobacteria.</title>
        <authorList>
            <person name="Sahin N."/>
            <person name="Ay H."/>
            <person name="Saygin H."/>
        </authorList>
    </citation>
    <scope>NUCLEOTIDE SEQUENCE [LARGE SCALE GENOMIC DNA]</scope>
    <source>
        <strain evidence="2 3">DSM 45941</strain>
    </source>
</reference>
<dbReference type="Proteomes" id="UP000295578">
    <property type="component" value="Unassembled WGS sequence"/>
</dbReference>
<evidence type="ECO:0000313" key="3">
    <source>
        <dbReference type="Proteomes" id="UP000295578"/>
    </source>
</evidence>
<keyword evidence="3" id="KW-1185">Reference proteome</keyword>
<dbReference type="EMBL" id="SMKY01000014">
    <property type="protein sequence ID" value="TDD89111.1"/>
    <property type="molecule type" value="Genomic_DNA"/>
</dbReference>
<evidence type="ECO:0000313" key="2">
    <source>
        <dbReference type="EMBL" id="TDD89111.1"/>
    </source>
</evidence>
<dbReference type="SUPFAM" id="SSF55874">
    <property type="entry name" value="ATPase domain of HSP90 chaperone/DNA topoisomerase II/histidine kinase"/>
    <property type="match status" value="1"/>
</dbReference>
<feature type="compositionally biased region" description="Polar residues" evidence="1">
    <location>
        <begin position="651"/>
        <end position="666"/>
    </location>
</feature>
<keyword evidence="2" id="KW-0808">Transferase</keyword>
<dbReference type="RefSeq" id="WP_132194457.1">
    <property type="nucleotide sequence ID" value="NZ_SMKY01000014.1"/>
</dbReference>
<organism evidence="2 3">
    <name type="scientific">Actinomadura darangshiensis</name>
    <dbReference type="NCBI Taxonomy" id="705336"/>
    <lineage>
        <taxon>Bacteria</taxon>
        <taxon>Bacillati</taxon>
        <taxon>Actinomycetota</taxon>
        <taxon>Actinomycetes</taxon>
        <taxon>Streptosporangiales</taxon>
        <taxon>Thermomonosporaceae</taxon>
        <taxon>Actinomadura</taxon>
    </lineage>
</organism>
<dbReference type="AlphaFoldDB" id="A0A4R5BQB0"/>
<dbReference type="Gene3D" id="3.30.565.10">
    <property type="entry name" value="Histidine kinase-like ATPase, C-terminal domain"/>
    <property type="match status" value="1"/>
</dbReference>
<dbReference type="Pfam" id="PF13589">
    <property type="entry name" value="HATPase_c_3"/>
    <property type="match status" value="1"/>
</dbReference>
<comment type="caution">
    <text evidence="2">The sequence shown here is derived from an EMBL/GenBank/DDBJ whole genome shotgun (WGS) entry which is preliminary data.</text>
</comment>
<name>A0A4R5BQB0_9ACTN</name>